<protein>
    <submittedName>
        <fullName evidence="1">Uncharacterized protein</fullName>
    </submittedName>
</protein>
<accession>A0A4P7KXU5</accession>
<evidence type="ECO:0000313" key="3">
    <source>
        <dbReference type="Proteomes" id="UP000295134"/>
    </source>
</evidence>
<reference evidence="2" key="2">
    <citation type="submission" date="2023-04" db="EMBL/GenBank/DDBJ databases">
        <title>Genome dynamics across the evolutionary transition to endosymbiosis.</title>
        <authorList>
            <person name="Siozios S."/>
            <person name="Nadal-Jimenez P."/>
            <person name="Azagi T."/>
            <person name="Sprong H."/>
            <person name="Frost C.L."/>
            <person name="Parratt S.R."/>
            <person name="Taylor G."/>
            <person name="Brettell L."/>
            <person name="Lew K.C."/>
            <person name="Croft L."/>
            <person name="King K.C."/>
            <person name="Brockhurst M.A."/>
            <person name="Hypsa V."/>
            <person name="Novakova E."/>
            <person name="Darby A.C."/>
            <person name="Hurst G.D.D."/>
        </authorList>
    </citation>
    <scope>NUCLEOTIDE SEQUENCE</scope>
    <source>
        <strain evidence="2">ANv_CAN</strain>
    </source>
</reference>
<gene>
    <name evidence="1" type="ORF">ArsFIN_08130</name>
    <name evidence="2" type="ORF">QE258_03475</name>
</gene>
<name>A0A4P7KXU5_9GAMM</name>
<evidence type="ECO:0000313" key="4">
    <source>
        <dbReference type="Proteomes" id="UP001177592"/>
    </source>
</evidence>
<reference evidence="1 3" key="1">
    <citation type="submission" date="2019-03" db="EMBL/GenBank/DDBJ databases">
        <title>Long-read sequencing reveals hyperdense prophage content in a complex bacterial symbiont genome.</title>
        <authorList>
            <person name="Frost C.L."/>
            <person name="Siozios S."/>
            <person name="Nadal-Jimenez P."/>
            <person name="Brockhurst M.A."/>
            <person name="King K.C."/>
            <person name="Darby A.C."/>
            <person name="Hurst G.D.D."/>
        </authorList>
    </citation>
    <scope>NUCLEOTIDE SEQUENCE [LARGE SCALE GENOMIC DNA]</scope>
    <source>
        <strain evidence="1 3">FIN</strain>
    </source>
</reference>
<dbReference type="Proteomes" id="UP001177592">
    <property type="component" value="Chromosome"/>
</dbReference>
<dbReference type="RefSeq" id="WP_026821890.1">
    <property type="nucleotide sequence ID" value="NZ_CP038613.1"/>
</dbReference>
<evidence type="ECO:0000313" key="1">
    <source>
        <dbReference type="EMBL" id="QBY42268.1"/>
    </source>
</evidence>
<dbReference type="KEGG" id="ans:ArsFIN_08130"/>
<proteinExistence type="predicted"/>
<dbReference type="EMBL" id="CP038613">
    <property type="protein sequence ID" value="QBY42268.1"/>
    <property type="molecule type" value="Genomic_DNA"/>
</dbReference>
<dbReference type="AlphaFoldDB" id="A0A4P7KXU5"/>
<evidence type="ECO:0000313" key="2">
    <source>
        <dbReference type="EMBL" id="WGM06419.1"/>
    </source>
</evidence>
<keyword evidence="4" id="KW-1185">Reference proteome</keyword>
<dbReference type="Proteomes" id="UP000295134">
    <property type="component" value="Chromosome"/>
</dbReference>
<sequence>MSITCISCHQATRRLNPTQADIIQQPESGEWGIDLLLACPHCGQSYSAWVLNWDVVPLKGITANSPSTPHTHHKPAD</sequence>
<dbReference type="GeneID" id="96876066"/>
<organism evidence="1 3">
    <name type="scientific">Arsenophonus nasoniae</name>
    <name type="common">son-killer infecting Nasonia vitripennis</name>
    <dbReference type="NCBI Taxonomy" id="638"/>
    <lineage>
        <taxon>Bacteria</taxon>
        <taxon>Pseudomonadati</taxon>
        <taxon>Pseudomonadota</taxon>
        <taxon>Gammaproteobacteria</taxon>
        <taxon>Enterobacterales</taxon>
        <taxon>Morganellaceae</taxon>
        <taxon>Arsenophonus</taxon>
    </lineage>
</organism>
<dbReference type="EMBL" id="CP123523">
    <property type="protein sequence ID" value="WGM06419.1"/>
    <property type="molecule type" value="Genomic_DNA"/>
</dbReference>